<dbReference type="Gene3D" id="2.40.50.200">
    <property type="entry name" value="Bacterial OB-fold"/>
    <property type="match status" value="1"/>
</dbReference>
<dbReference type="RefSeq" id="WP_135675288.1">
    <property type="nucleotide sequence ID" value="NZ_CP038145.1"/>
</dbReference>
<evidence type="ECO:0000256" key="1">
    <source>
        <dbReference type="ARBA" id="ARBA00022729"/>
    </source>
</evidence>
<dbReference type="Pfam" id="PF04076">
    <property type="entry name" value="BOF"/>
    <property type="match status" value="1"/>
</dbReference>
<evidence type="ECO:0000313" key="2">
    <source>
        <dbReference type="EMBL" id="QBQ63561.1"/>
    </source>
</evidence>
<dbReference type="AlphaFoldDB" id="A0A4P7CK05"/>
<gene>
    <name evidence="2" type="ORF">EXH44_04605</name>
</gene>
<dbReference type="InterPro" id="IPR005220">
    <property type="entry name" value="CarO-like"/>
</dbReference>
<keyword evidence="3" id="KW-1185">Reference proteome</keyword>
<accession>A0A4P7CK05</accession>
<dbReference type="KEGG" id="aio:EXH44_04605"/>
<dbReference type="EMBL" id="CP038145">
    <property type="protein sequence ID" value="QBQ63561.1"/>
    <property type="molecule type" value="Genomic_DNA"/>
</dbReference>
<name>A0A4P7CK05_9PAST</name>
<evidence type="ECO:0000313" key="3">
    <source>
        <dbReference type="Proteomes" id="UP000294444"/>
    </source>
</evidence>
<dbReference type="Proteomes" id="UP000294444">
    <property type="component" value="Chromosome"/>
</dbReference>
<protein>
    <submittedName>
        <fullName evidence="2">NirD/YgiW/YdeI family stress tolerance protein</fullName>
    </submittedName>
</protein>
<dbReference type="InterPro" id="IPR036700">
    <property type="entry name" value="BOBF_sf"/>
</dbReference>
<dbReference type="PANTHER" id="PTHR36571:SF1">
    <property type="entry name" value="PROTEIN YGIW"/>
    <property type="match status" value="1"/>
</dbReference>
<keyword evidence="1" id="KW-0732">Signal</keyword>
<sequence length="131" mass="14379">MKKAIILTTLLAVSTVTMAKGDGDDRHRGGYHDGKGQTQQGFFDESLAVKTVADALKASDDTPALLEGQIVKQLDKDEFTFKDATGEITIDVSKRAWQGQNITPQDTIQIRGKVDSEWGKTEVDVKQITKK</sequence>
<dbReference type="NCBIfam" id="NF033674">
    <property type="entry name" value="stress_OB_fold"/>
    <property type="match status" value="1"/>
</dbReference>
<proteinExistence type="predicted"/>
<dbReference type="OrthoDB" id="598245at2"/>
<dbReference type="SUPFAM" id="SSF101756">
    <property type="entry name" value="Hypothetical protein YgiW"/>
    <property type="match status" value="1"/>
</dbReference>
<dbReference type="PANTHER" id="PTHR36571">
    <property type="entry name" value="PROTEIN YGIW"/>
    <property type="match status" value="1"/>
</dbReference>
<reference evidence="2 3" key="1">
    <citation type="submission" date="2019-03" db="EMBL/GenBank/DDBJ databases">
        <authorList>
            <person name="Che Y."/>
            <person name="Zhou L."/>
        </authorList>
    </citation>
    <scope>NUCLEOTIDE SEQUENCE [LARGE SCALE GENOMIC DNA]</scope>
    <source>
        <strain evidence="2 3">AIFJ1607</strain>
    </source>
</reference>
<organism evidence="2 3">
    <name type="scientific">Actinobacillus indolicus</name>
    <dbReference type="NCBI Taxonomy" id="51049"/>
    <lineage>
        <taxon>Bacteria</taxon>
        <taxon>Pseudomonadati</taxon>
        <taxon>Pseudomonadota</taxon>
        <taxon>Gammaproteobacteria</taxon>
        <taxon>Pasteurellales</taxon>
        <taxon>Pasteurellaceae</taxon>
        <taxon>Actinobacillus</taxon>
    </lineage>
</organism>